<feature type="domain" description="Tetrapyrrole biosynthesis glutamyl-tRNA reductase dimerisation" evidence="10">
    <location>
        <begin position="320"/>
        <end position="413"/>
    </location>
</feature>
<evidence type="ECO:0000256" key="6">
    <source>
        <dbReference type="ARBA" id="ARBA00023244"/>
    </source>
</evidence>
<evidence type="ECO:0000313" key="13">
    <source>
        <dbReference type="EMBL" id="GAA5163521.1"/>
    </source>
</evidence>
<dbReference type="SUPFAM" id="SSF51735">
    <property type="entry name" value="NAD(P)-binding Rossmann-fold domains"/>
    <property type="match status" value="1"/>
</dbReference>
<reference evidence="14" key="1">
    <citation type="journal article" date="2019" name="Int. J. Syst. Evol. Microbiol.">
        <title>The Global Catalogue of Microorganisms (GCM) 10K type strain sequencing project: providing services to taxonomists for standard genome sequencing and annotation.</title>
        <authorList>
            <consortium name="The Broad Institute Genomics Platform"/>
            <consortium name="The Broad Institute Genome Sequencing Center for Infectious Disease"/>
            <person name="Wu L."/>
            <person name="Ma J."/>
        </authorList>
    </citation>
    <scope>NUCLEOTIDE SEQUENCE [LARGE SCALE GENOMIC DNA]</scope>
    <source>
        <strain evidence="14">JCM 18715</strain>
    </source>
</reference>
<organism evidence="13 14">
    <name type="scientific">Viridibacterium curvum</name>
    <dbReference type="NCBI Taxonomy" id="1101404"/>
    <lineage>
        <taxon>Bacteria</taxon>
        <taxon>Pseudomonadati</taxon>
        <taxon>Pseudomonadota</taxon>
        <taxon>Betaproteobacteria</taxon>
        <taxon>Rhodocyclales</taxon>
        <taxon>Rhodocyclaceae</taxon>
        <taxon>Viridibacterium</taxon>
    </lineage>
</organism>
<dbReference type="Gene3D" id="3.40.50.720">
    <property type="entry name" value="NAD(P)-binding Rossmann-like Domain"/>
    <property type="match status" value="1"/>
</dbReference>
<dbReference type="PANTHER" id="PTHR43013:SF1">
    <property type="entry name" value="GLUTAMYL-TRNA REDUCTASE"/>
    <property type="match status" value="1"/>
</dbReference>
<feature type="domain" description="Quinate/shikimate 5-dehydrogenase/glutamyl-tRNA reductase" evidence="11">
    <location>
        <begin position="171"/>
        <end position="305"/>
    </location>
</feature>
<accession>A0ABP9QKI0</accession>
<dbReference type="Gene3D" id="3.30.460.30">
    <property type="entry name" value="Glutamyl-tRNA reductase, N-terminal domain"/>
    <property type="match status" value="1"/>
</dbReference>
<dbReference type="InterPro" id="IPR018214">
    <property type="entry name" value="GluRdtase_CS"/>
</dbReference>
<dbReference type="InterPro" id="IPR015895">
    <property type="entry name" value="4pyrrol_synth_GluRdtase_N"/>
</dbReference>
<dbReference type="CDD" id="cd05213">
    <property type="entry name" value="NAD_bind_Glutamyl_tRNA_reduct"/>
    <property type="match status" value="1"/>
</dbReference>
<dbReference type="NCBIfam" id="TIGR01035">
    <property type="entry name" value="hemA"/>
    <property type="match status" value="1"/>
</dbReference>
<dbReference type="Proteomes" id="UP001500547">
    <property type="component" value="Unassembled WGS sequence"/>
</dbReference>
<dbReference type="Pfam" id="PF01488">
    <property type="entry name" value="Shikimate_DH"/>
    <property type="match status" value="1"/>
</dbReference>
<protein>
    <recommendedName>
        <fullName evidence="3 8">Glutamyl-tRNA reductase</fullName>
        <shortName evidence="8">GluTR</shortName>
        <ecNumber evidence="3 8">1.2.1.70</ecNumber>
    </recommendedName>
</protein>
<evidence type="ECO:0000256" key="2">
    <source>
        <dbReference type="ARBA" id="ARBA00005916"/>
    </source>
</evidence>
<feature type="active site" description="Nucleophile" evidence="8">
    <location>
        <position position="53"/>
    </location>
</feature>
<dbReference type="PIRSF" id="PIRSF000445">
    <property type="entry name" value="4pyrrol_synth_GluRdtase"/>
    <property type="match status" value="1"/>
</dbReference>
<evidence type="ECO:0000256" key="3">
    <source>
        <dbReference type="ARBA" id="ARBA00012970"/>
    </source>
</evidence>
<dbReference type="Pfam" id="PF05201">
    <property type="entry name" value="GlutR_N"/>
    <property type="match status" value="1"/>
</dbReference>
<comment type="function">
    <text evidence="8">Catalyzes the NADPH-dependent reduction of glutamyl-tRNA(Glu) to glutamate 1-semialdehyde (GSA).</text>
</comment>
<feature type="domain" description="Glutamyl-tRNA reductase N-terminal" evidence="12">
    <location>
        <begin position="9"/>
        <end position="155"/>
    </location>
</feature>
<evidence type="ECO:0000259" key="11">
    <source>
        <dbReference type="Pfam" id="PF01488"/>
    </source>
</evidence>
<evidence type="ECO:0000256" key="9">
    <source>
        <dbReference type="RuleBase" id="RU000584"/>
    </source>
</evidence>
<dbReference type="PANTHER" id="PTHR43013">
    <property type="entry name" value="GLUTAMYL-TRNA REDUCTASE"/>
    <property type="match status" value="1"/>
</dbReference>
<keyword evidence="14" id="KW-1185">Reference proteome</keyword>
<gene>
    <name evidence="8 13" type="primary">hemA</name>
    <name evidence="13" type="ORF">GCM10025770_15840</name>
</gene>
<evidence type="ECO:0000256" key="1">
    <source>
        <dbReference type="ARBA" id="ARBA00005059"/>
    </source>
</evidence>
<dbReference type="EC" id="1.2.1.70" evidence="3 8"/>
<proteinExistence type="inferred from homology"/>
<feature type="binding site" evidence="8">
    <location>
        <begin position="52"/>
        <end position="55"/>
    </location>
    <ligand>
        <name>substrate</name>
    </ligand>
</feature>
<dbReference type="InterPro" id="IPR015896">
    <property type="entry name" value="4pyrrol_synth_GluRdtase_dimer"/>
</dbReference>
<comment type="pathway">
    <text evidence="1 8 9">Porphyrin-containing compound metabolism; protoporphyrin-IX biosynthesis; 5-aminolevulinate from L-glutamyl-tRNA(Glu): step 1/2.</text>
</comment>
<dbReference type="Pfam" id="PF00745">
    <property type="entry name" value="GlutR_dimer"/>
    <property type="match status" value="1"/>
</dbReference>
<feature type="binding site" evidence="8">
    <location>
        <position position="108"/>
    </location>
    <ligand>
        <name>substrate</name>
    </ligand>
</feature>
<comment type="subunit">
    <text evidence="8">Homodimer.</text>
</comment>
<feature type="binding site" evidence="8">
    <location>
        <begin position="188"/>
        <end position="193"/>
    </location>
    <ligand>
        <name>NADP(+)</name>
        <dbReference type="ChEBI" id="CHEBI:58349"/>
    </ligand>
</feature>
<dbReference type="InterPro" id="IPR006151">
    <property type="entry name" value="Shikm_DH/Glu-tRNA_Rdtase"/>
</dbReference>
<dbReference type="PROSITE" id="PS00747">
    <property type="entry name" value="GLUTR"/>
    <property type="match status" value="1"/>
</dbReference>
<comment type="caution">
    <text evidence="13">The sequence shown here is derived from an EMBL/GenBank/DDBJ whole genome shotgun (WGS) entry which is preliminary data.</text>
</comment>
<dbReference type="InterPro" id="IPR036453">
    <property type="entry name" value="GluRdtase_dimer_dom_sf"/>
</dbReference>
<dbReference type="HAMAP" id="MF_00087">
    <property type="entry name" value="Glu_tRNA_reductase"/>
    <property type="match status" value="1"/>
</dbReference>
<evidence type="ECO:0000256" key="5">
    <source>
        <dbReference type="ARBA" id="ARBA00023002"/>
    </source>
</evidence>
<dbReference type="EMBL" id="BAABLD010000008">
    <property type="protein sequence ID" value="GAA5163521.1"/>
    <property type="molecule type" value="Genomic_DNA"/>
</dbReference>
<keyword evidence="6 8" id="KW-0627">Porphyrin biosynthesis</keyword>
<dbReference type="InterPro" id="IPR036343">
    <property type="entry name" value="GluRdtase_N_sf"/>
</dbReference>
<dbReference type="SUPFAM" id="SSF69742">
    <property type="entry name" value="Glutamyl tRNA-reductase catalytic, N-terminal domain"/>
    <property type="match status" value="1"/>
</dbReference>
<evidence type="ECO:0000256" key="8">
    <source>
        <dbReference type="HAMAP-Rule" id="MF_00087"/>
    </source>
</evidence>
<feature type="binding site" evidence="8">
    <location>
        <begin position="113"/>
        <end position="115"/>
    </location>
    <ligand>
        <name>substrate</name>
    </ligand>
</feature>
<evidence type="ECO:0000256" key="4">
    <source>
        <dbReference type="ARBA" id="ARBA00022857"/>
    </source>
</evidence>
<comment type="similarity">
    <text evidence="2 8 9">Belongs to the glutamyl-tRNA reductase family.</text>
</comment>
<comment type="domain">
    <text evidence="8">Possesses an unusual extended V-shaped dimeric structure with each monomer consisting of three distinct domains arranged along a curved 'spinal' alpha-helix. The N-terminal catalytic domain specifically recognizes the glutamate moiety of the substrate. The second domain is the NADPH-binding domain, and the third C-terminal domain is responsible for dimerization.</text>
</comment>
<keyword evidence="5 8" id="KW-0560">Oxidoreductase</keyword>
<dbReference type="SUPFAM" id="SSF69075">
    <property type="entry name" value="Glutamyl tRNA-reductase dimerization domain"/>
    <property type="match status" value="1"/>
</dbReference>
<feature type="binding site" evidence="8">
    <location>
        <position position="119"/>
    </location>
    <ligand>
        <name>substrate</name>
    </ligand>
</feature>
<comment type="miscellaneous">
    <text evidence="8">During catalysis, the active site Cys acts as a nucleophile attacking the alpha-carbonyl group of tRNA-bound glutamate with the formation of a thioester intermediate between enzyme and glutamate, and the concomitant release of tRNA(Glu). The thioester intermediate is finally reduced by direct hydride transfer from NADPH, to form the product GSA.</text>
</comment>
<evidence type="ECO:0000256" key="7">
    <source>
        <dbReference type="ARBA" id="ARBA00047464"/>
    </source>
</evidence>
<comment type="catalytic activity">
    <reaction evidence="7 8 9">
        <text>(S)-4-amino-5-oxopentanoate + tRNA(Glu) + NADP(+) = L-glutamyl-tRNA(Glu) + NADPH + H(+)</text>
        <dbReference type="Rhea" id="RHEA:12344"/>
        <dbReference type="Rhea" id="RHEA-COMP:9663"/>
        <dbReference type="Rhea" id="RHEA-COMP:9680"/>
        <dbReference type="ChEBI" id="CHEBI:15378"/>
        <dbReference type="ChEBI" id="CHEBI:57501"/>
        <dbReference type="ChEBI" id="CHEBI:57783"/>
        <dbReference type="ChEBI" id="CHEBI:58349"/>
        <dbReference type="ChEBI" id="CHEBI:78442"/>
        <dbReference type="ChEBI" id="CHEBI:78520"/>
        <dbReference type="EC" id="1.2.1.70"/>
    </reaction>
</comment>
<dbReference type="InterPro" id="IPR000343">
    <property type="entry name" value="4pyrrol_synth_GluRdtase"/>
</dbReference>
<evidence type="ECO:0000313" key="14">
    <source>
        <dbReference type="Proteomes" id="UP001500547"/>
    </source>
</evidence>
<evidence type="ECO:0000259" key="10">
    <source>
        <dbReference type="Pfam" id="PF00745"/>
    </source>
</evidence>
<name>A0ABP9QKI0_9RHOO</name>
<evidence type="ECO:0000259" key="12">
    <source>
        <dbReference type="Pfam" id="PF05201"/>
    </source>
</evidence>
<sequence>MQPLQLVALGLNHQTAPIAIRERLAFQPERLSQALEELVAQPRIAEAAIISTCNRTEIYCATPEPQQAANWLATYHHLALADIAPYLYTHPDDQAVRHVFRVASGLDSMVLGEPQILGQLKEAARTAETAGTLGSTLHRLFQKSFSVAKDVRSNTAIGESVVSMAAASVKLSERIFGSMRDTRVLFIGAGEMIALAAAHFAGCQPRRMSVANRTLARAELLAQRVQGDALPLASVGERLADYDVVVSCTGSPLPIIGRGMAERALRQRKQRPMVMVDLAVPRDIEPEVARLSDVFLYTVDDLAQIVSAGKASRAAAVQDAERIIDAGVADFTSWAEGREAVPTIRALRSQAEALRHEELARAMRALSRGESPELVLEHLSRGLVNKLLHAPSQFLNRADADRAAKTVRDVFQLDALPSRDDENNQ</sequence>
<feature type="site" description="Important for activity" evidence="8">
    <location>
        <position position="98"/>
    </location>
</feature>
<dbReference type="InterPro" id="IPR036291">
    <property type="entry name" value="NAD(P)-bd_dom_sf"/>
</dbReference>
<keyword evidence="4 8" id="KW-0521">NADP</keyword>